<evidence type="ECO:0000313" key="2">
    <source>
        <dbReference type="EMBL" id="KAJ2845226.1"/>
    </source>
</evidence>
<dbReference type="EMBL" id="JANBUW010000857">
    <property type="protein sequence ID" value="KAJ2845226.1"/>
    <property type="molecule type" value="Genomic_DNA"/>
</dbReference>
<feature type="compositionally biased region" description="Basic and acidic residues" evidence="1">
    <location>
        <begin position="1"/>
        <end position="14"/>
    </location>
</feature>
<protein>
    <submittedName>
        <fullName evidence="2">Uncharacterized protein</fullName>
    </submittedName>
</protein>
<sequence>MMDRKIKEAAKQALDEGDDALSDDEIFAELENDPELEIMRETRLNQLKKEMDYMRDLRSRGHGEYSELNEEEDM</sequence>
<organism evidence="2 3">
    <name type="scientific">Coemansia brasiliensis</name>
    <dbReference type="NCBI Taxonomy" id="2650707"/>
    <lineage>
        <taxon>Eukaryota</taxon>
        <taxon>Fungi</taxon>
        <taxon>Fungi incertae sedis</taxon>
        <taxon>Zoopagomycota</taxon>
        <taxon>Kickxellomycotina</taxon>
        <taxon>Kickxellomycetes</taxon>
        <taxon>Kickxellales</taxon>
        <taxon>Kickxellaceae</taxon>
        <taxon>Coemansia</taxon>
    </lineage>
</organism>
<feature type="region of interest" description="Disordered" evidence="1">
    <location>
        <begin position="1"/>
        <end position="22"/>
    </location>
</feature>
<evidence type="ECO:0000256" key="1">
    <source>
        <dbReference type="SAM" id="MobiDB-lite"/>
    </source>
</evidence>
<comment type="caution">
    <text evidence="2">The sequence shown here is derived from an EMBL/GenBank/DDBJ whole genome shotgun (WGS) entry which is preliminary data.</text>
</comment>
<keyword evidence="3" id="KW-1185">Reference proteome</keyword>
<accession>A0A9W8I8W7</accession>
<dbReference type="OrthoDB" id="10257948at2759"/>
<dbReference type="Proteomes" id="UP001139887">
    <property type="component" value="Unassembled WGS sequence"/>
</dbReference>
<dbReference type="AlphaFoldDB" id="A0A9W8I8W7"/>
<reference evidence="2" key="1">
    <citation type="submission" date="2022-07" db="EMBL/GenBank/DDBJ databases">
        <title>Phylogenomic reconstructions and comparative analyses of Kickxellomycotina fungi.</title>
        <authorList>
            <person name="Reynolds N.K."/>
            <person name="Stajich J.E."/>
            <person name="Barry K."/>
            <person name="Grigoriev I.V."/>
            <person name="Crous P."/>
            <person name="Smith M.E."/>
        </authorList>
    </citation>
    <scope>NUCLEOTIDE SEQUENCE</scope>
    <source>
        <strain evidence="2">NRRL 1566</strain>
    </source>
</reference>
<evidence type="ECO:0000313" key="3">
    <source>
        <dbReference type="Proteomes" id="UP001139887"/>
    </source>
</evidence>
<feature type="non-terminal residue" evidence="2">
    <location>
        <position position="74"/>
    </location>
</feature>
<proteinExistence type="predicted"/>
<gene>
    <name evidence="2" type="ORF">IWW36_004868</name>
</gene>
<name>A0A9W8I8W7_9FUNG</name>